<protein>
    <submittedName>
        <fullName evidence="1">Uncharacterized protein</fullName>
    </submittedName>
</protein>
<keyword evidence="2" id="KW-1185">Reference proteome</keyword>
<dbReference type="AlphaFoldDB" id="A0A3M7QNY8"/>
<dbReference type="Proteomes" id="UP000276133">
    <property type="component" value="Unassembled WGS sequence"/>
</dbReference>
<evidence type="ECO:0000313" key="2">
    <source>
        <dbReference type="Proteomes" id="UP000276133"/>
    </source>
</evidence>
<evidence type="ECO:0000313" key="1">
    <source>
        <dbReference type="EMBL" id="RNA12791.1"/>
    </source>
</evidence>
<reference evidence="1 2" key="1">
    <citation type="journal article" date="2018" name="Sci. Rep.">
        <title>Genomic signatures of local adaptation to the degree of environmental predictability in rotifers.</title>
        <authorList>
            <person name="Franch-Gras L."/>
            <person name="Hahn C."/>
            <person name="Garcia-Roger E.M."/>
            <person name="Carmona M.J."/>
            <person name="Serra M."/>
            <person name="Gomez A."/>
        </authorList>
    </citation>
    <scope>NUCLEOTIDE SEQUENCE [LARGE SCALE GENOMIC DNA]</scope>
    <source>
        <strain evidence="1">HYR1</strain>
    </source>
</reference>
<proteinExistence type="predicted"/>
<name>A0A3M7QNY8_BRAPC</name>
<accession>A0A3M7QNY8</accession>
<comment type="caution">
    <text evidence="1">The sequence shown here is derived from an EMBL/GenBank/DDBJ whole genome shotgun (WGS) entry which is preliminary data.</text>
</comment>
<dbReference type="EMBL" id="REGN01005613">
    <property type="protein sequence ID" value="RNA12791.1"/>
    <property type="molecule type" value="Genomic_DNA"/>
</dbReference>
<organism evidence="1 2">
    <name type="scientific">Brachionus plicatilis</name>
    <name type="common">Marine rotifer</name>
    <name type="synonym">Brachionus muelleri</name>
    <dbReference type="NCBI Taxonomy" id="10195"/>
    <lineage>
        <taxon>Eukaryota</taxon>
        <taxon>Metazoa</taxon>
        <taxon>Spiralia</taxon>
        <taxon>Gnathifera</taxon>
        <taxon>Rotifera</taxon>
        <taxon>Eurotatoria</taxon>
        <taxon>Monogononta</taxon>
        <taxon>Pseudotrocha</taxon>
        <taxon>Ploima</taxon>
        <taxon>Brachionidae</taxon>
        <taxon>Brachionus</taxon>
    </lineage>
</organism>
<sequence length="67" mass="7811">MTNSSANKKKHSISQNSASSISNFREHVKIIAFFWLVQEFAFQRTDCQFQEQPKVLKYLHLGFPHIA</sequence>
<gene>
    <name evidence="1" type="ORF">BpHYR1_033195</name>
</gene>